<dbReference type="Gene3D" id="3.40.47.10">
    <property type="match status" value="1"/>
</dbReference>
<dbReference type="AlphaFoldDB" id="A0A084SJI3"/>
<dbReference type="EMBL" id="JPMI01000280">
    <property type="protein sequence ID" value="KFA88618.1"/>
    <property type="molecule type" value="Genomic_DNA"/>
</dbReference>
<dbReference type="Proteomes" id="UP000028547">
    <property type="component" value="Unassembled WGS sequence"/>
</dbReference>
<comment type="caution">
    <text evidence="1">The sequence shown here is derived from an EMBL/GenBank/DDBJ whole genome shotgun (WGS) entry which is preliminary data.</text>
</comment>
<dbReference type="InterPro" id="IPR016039">
    <property type="entry name" value="Thiolase-like"/>
</dbReference>
<gene>
    <name evidence="1" type="ORF">Q664_40045</name>
</gene>
<dbReference type="RefSeq" id="WP_043408066.1">
    <property type="nucleotide sequence ID" value="NZ_JPMI01000280.1"/>
</dbReference>
<evidence type="ECO:0000313" key="2">
    <source>
        <dbReference type="Proteomes" id="UP000028547"/>
    </source>
</evidence>
<evidence type="ECO:0000313" key="1">
    <source>
        <dbReference type="EMBL" id="KFA88618.1"/>
    </source>
</evidence>
<sequence length="354" mass="37257">MSHSVNIVAVAARTPVGLTAESSAAAVRAGISRLGVHPFMVDGQGKPLTCARDGLLDDGILGRARLTALATATLGELSRKLSALSSLRRPAPVLVALPETRPGFSDDDARTILRELAVNSLPGGRHLRFEPGGRGHAGAISAIEVAARWLDQGTEEFCIVLGVDGYQEAETLDWLASNLQLAGEGARAGFFPGEAAGALVLAHESTRRRHRLPTLARVRGSCSAVETRLIKGDEEGLGQGLSQAITGAVTGLKLPDEALDAVYCDINGERYRTEEWGFAVLRTQRALRDFAYVAPVDCWGDVGAASGALSCVLATQAWARRYAKGPRALVWGSSESGLRAAAVLESSPEAARDS</sequence>
<dbReference type="GO" id="GO:0016746">
    <property type="term" value="F:acyltransferase activity"/>
    <property type="evidence" value="ECO:0007669"/>
    <property type="project" value="InterPro"/>
</dbReference>
<evidence type="ECO:0008006" key="3">
    <source>
        <dbReference type="Google" id="ProtNLM"/>
    </source>
</evidence>
<organism evidence="1 2">
    <name type="scientific">Archangium violaceum Cb vi76</name>
    <dbReference type="NCBI Taxonomy" id="1406225"/>
    <lineage>
        <taxon>Bacteria</taxon>
        <taxon>Pseudomonadati</taxon>
        <taxon>Myxococcota</taxon>
        <taxon>Myxococcia</taxon>
        <taxon>Myxococcales</taxon>
        <taxon>Cystobacterineae</taxon>
        <taxon>Archangiaceae</taxon>
        <taxon>Archangium</taxon>
    </lineage>
</organism>
<accession>A0A084SJI3</accession>
<reference evidence="1 2" key="1">
    <citation type="submission" date="2014-07" db="EMBL/GenBank/DDBJ databases">
        <title>Draft Genome Sequence of Gephyronic Acid Producer, Cystobacter violaceus Strain Cb vi76.</title>
        <authorList>
            <person name="Stevens D.C."/>
            <person name="Young J."/>
            <person name="Carmichael R."/>
            <person name="Tan J."/>
            <person name="Taylor R.E."/>
        </authorList>
    </citation>
    <scope>NUCLEOTIDE SEQUENCE [LARGE SCALE GENOMIC DNA]</scope>
    <source>
        <strain evidence="1 2">Cb vi76</strain>
    </source>
</reference>
<protein>
    <recommendedName>
        <fullName evidence="3">Beta-ketoacyl synthase N-terminal domain-containing protein</fullName>
    </recommendedName>
</protein>
<dbReference type="SUPFAM" id="SSF53901">
    <property type="entry name" value="Thiolase-like"/>
    <property type="match status" value="1"/>
</dbReference>
<proteinExistence type="predicted"/>
<name>A0A084SJI3_9BACT</name>